<evidence type="ECO:0000256" key="4">
    <source>
        <dbReference type="ARBA" id="ARBA00022679"/>
    </source>
</evidence>
<dbReference type="InterPro" id="IPR009497">
    <property type="entry name" value="Regulator_protein_PHA-1"/>
</dbReference>
<evidence type="ECO:0008006" key="10">
    <source>
        <dbReference type="Google" id="ProtNLM"/>
    </source>
</evidence>
<sequence length="823" mass="97226">MSSPELHQTASDNVFRNKMLVDKILKNLDSDKDYFKLLPLRLITKKFDCEILKLIKNKCKHIEYKIGNGGYYYINGQETHHYKVLEAFRFLRNVAEIDIKSVEFDISGFSVRFHEEFMTTLILTNKESVRFLTSKNDMWCHLTPDQVCLPCRRLAPLCHEYGPMTMDVLLNSFKDPPHFKMLKITDYLIQQIAKECVNSSETRDQCLSQMRSMITPNISCDKLFITLFFLDWNIGDAPHTQPKEVLEEIMRKWCPRTIQLEFIRNPYRNISHEWRRFPLHTVWEQFSENKPTLFLRLEYWKFVPNDDILIEVEQPVNDFQISLASSEVDEKFKNWRNVLEYRDPESIRQSFTMRHKLSNLEIHFELELIEYEDQFDQQKDDVFVKEYLKLMQMGRAPARPIVEKESKVEENYWCFLKRPKYIESPRHWVRMAGIDVYSAYFDDRDNSLFPENAAIQILVMSNHSIESKIPIYCNTFTENSYSTVKGYIREIWQTGWDPRDSFQVPSLITCPITKRIDGSKEMSVSLTRKKCKDNKSAMKVIMKPKGSESKKKEVAVCVKGLDYQEDISNRLLEWIEMQYLFGVDTVSIYHFYLSNETQKILKYYKTNRNLKVIPLSLPPGNPNEPLERSAFLKGNRPQKRRHELLPYNDCFYSHIHTHRYVLILDIDEVIVPVEFDNYGDLLQDFESKTSGFRLSSISTRNVFKFPSNFTLFPHYHYMISNKKRSRKTSLKGEYGKSFSSTSTVATVFNHFALHKLSPAVAKSQYFLASEAVKLHYKSECPWESKKECHQLQTDVIDDTSLDRFERNLRNRVDQVVKEVGIKN</sequence>
<evidence type="ECO:0000313" key="8">
    <source>
        <dbReference type="EMBL" id="ULU00393.1"/>
    </source>
</evidence>
<dbReference type="Pfam" id="PF06542">
    <property type="entry name" value="PHA-1"/>
    <property type="match status" value="1"/>
</dbReference>
<dbReference type="GO" id="GO:0016020">
    <property type="term" value="C:membrane"/>
    <property type="evidence" value="ECO:0007669"/>
    <property type="project" value="UniProtKB-SubCell"/>
</dbReference>
<evidence type="ECO:0000256" key="3">
    <source>
        <dbReference type="ARBA" id="ARBA00022676"/>
    </source>
</evidence>
<comment type="similarity">
    <text evidence="2">Belongs to the glycosyltransferase 92 family.</text>
</comment>
<evidence type="ECO:0000256" key="1">
    <source>
        <dbReference type="ARBA" id="ARBA00004167"/>
    </source>
</evidence>
<evidence type="ECO:0000256" key="2">
    <source>
        <dbReference type="ARBA" id="ARBA00007647"/>
    </source>
</evidence>
<dbReference type="Pfam" id="PF01697">
    <property type="entry name" value="Glyco_transf_92"/>
    <property type="match status" value="1"/>
</dbReference>
<evidence type="ECO:0000256" key="6">
    <source>
        <dbReference type="ARBA" id="ARBA00022989"/>
    </source>
</evidence>
<comment type="subcellular location">
    <subcellularLocation>
        <location evidence="1">Membrane</location>
        <topology evidence="1">Single-pass membrane protein</topology>
    </subcellularLocation>
</comment>
<evidence type="ECO:0000256" key="7">
    <source>
        <dbReference type="ARBA" id="ARBA00023136"/>
    </source>
</evidence>
<dbReference type="EMBL" id="CP090893">
    <property type="protein sequence ID" value="ULU00393.1"/>
    <property type="molecule type" value="Genomic_DNA"/>
</dbReference>
<evidence type="ECO:0000313" key="9">
    <source>
        <dbReference type="Proteomes" id="UP000827892"/>
    </source>
</evidence>
<evidence type="ECO:0000256" key="5">
    <source>
        <dbReference type="ARBA" id="ARBA00022692"/>
    </source>
</evidence>
<organism evidence="8 9">
    <name type="scientific">Caenorhabditis briggsae</name>
    <dbReference type="NCBI Taxonomy" id="6238"/>
    <lineage>
        <taxon>Eukaryota</taxon>
        <taxon>Metazoa</taxon>
        <taxon>Ecdysozoa</taxon>
        <taxon>Nematoda</taxon>
        <taxon>Chromadorea</taxon>
        <taxon>Rhabditida</taxon>
        <taxon>Rhabditina</taxon>
        <taxon>Rhabditomorpha</taxon>
        <taxon>Rhabditoidea</taxon>
        <taxon>Rhabditidae</taxon>
        <taxon>Peloderinae</taxon>
        <taxon>Caenorhabditis</taxon>
    </lineage>
</organism>
<keyword evidence="5" id="KW-0812">Transmembrane</keyword>
<name>A0AAE9INW0_CAEBR</name>
<protein>
    <recommendedName>
        <fullName evidence="10">Glycosyltransferase family 92 protein</fullName>
    </recommendedName>
</protein>
<accession>A0AAE9INW0</accession>
<keyword evidence="4" id="KW-0808">Transferase</keyword>
<dbReference type="InterPro" id="IPR008166">
    <property type="entry name" value="Glyco_transf_92"/>
</dbReference>
<reference evidence="8 9" key="1">
    <citation type="submission" date="2022-05" db="EMBL/GenBank/DDBJ databases">
        <title>Chromosome-level reference genomes for two strains of Caenorhabditis briggsae: an improved platform for comparative genomics.</title>
        <authorList>
            <person name="Stevens L."/>
            <person name="Andersen E.C."/>
        </authorList>
    </citation>
    <scope>NUCLEOTIDE SEQUENCE [LARGE SCALE GENOMIC DNA]</scope>
    <source>
        <strain evidence="8">QX1410_ONT</strain>
        <tissue evidence="8">Whole-organism</tissue>
    </source>
</reference>
<dbReference type="Proteomes" id="UP000827892">
    <property type="component" value="Chromosome III"/>
</dbReference>
<dbReference type="PANTHER" id="PTHR21461:SF69">
    <property type="entry name" value="GLYCOSYLTRANSFERASE FAMILY 92 PROTEIN"/>
    <property type="match status" value="1"/>
</dbReference>
<gene>
    <name evidence="8" type="ORF">L3Y34_001109</name>
</gene>
<keyword evidence="7" id="KW-0472">Membrane</keyword>
<proteinExistence type="inferred from homology"/>
<dbReference type="AlphaFoldDB" id="A0AAE9INW0"/>
<dbReference type="GO" id="GO:0016757">
    <property type="term" value="F:glycosyltransferase activity"/>
    <property type="evidence" value="ECO:0007669"/>
    <property type="project" value="UniProtKB-KW"/>
</dbReference>
<keyword evidence="3" id="KW-0328">Glycosyltransferase</keyword>
<keyword evidence="6" id="KW-1133">Transmembrane helix</keyword>
<dbReference type="PANTHER" id="PTHR21461">
    <property type="entry name" value="GLYCOSYLTRANSFERASE FAMILY 92 PROTEIN"/>
    <property type="match status" value="1"/>
</dbReference>